<feature type="domain" description="Peptidase S1" evidence="9">
    <location>
        <begin position="62"/>
        <end position="307"/>
    </location>
</feature>
<dbReference type="PROSITE" id="PS00135">
    <property type="entry name" value="TRYPSIN_SER"/>
    <property type="match status" value="1"/>
</dbReference>
<accession>A0A8J2E651</accession>
<dbReference type="PANTHER" id="PTHR24252:SF7">
    <property type="entry name" value="HYALIN"/>
    <property type="match status" value="1"/>
</dbReference>
<keyword evidence="6" id="KW-1015">Disulfide bond</keyword>
<dbReference type="InterPro" id="IPR001314">
    <property type="entry name" value="Peptidase_S1A"/>
</dbReference>
<dbReference type="PRINTS" id="PR00722">
    <property type="entry name" value="CHYMOTRYPSIN"/>
</dbReference>
<protein>
    <submittedName>
        <fullName evidence="10">Serine protease snake-like</fullName>
    </submittedName>
</protein>
<gene>
    <name evidence="10" type="ORF">HICCMSTLAB_LOCUS1155</name>
</gene>
<dbReference type="SMART" id="SM00020">
    <property type="entry name" value="Tryp_SPc"/>
    <property type="match status" value="1"/>
</dbReference>
<organism evidence="10 11">
    <name type="scientific">Cotesia congregata</name>
    <name type="common">Parasitoid wasp</name>
    <name type="synonym">Apanteles congregatus</name>
    <dbReference type="NCBI Taxonomy" id="51543"/>
    <lineage>
        <taxon>Eukaryota</taxon>
        <taxon>Metazoa</taxon>
        <taxon>Ecdysozoa</taxon>
        <taxon>Arthropoda</taxon>
        <taxon>Hexapoda</taxon>
        <taxon>Insecta</taxon>
        <taxon>Pterygota</taxon>
        <taxon>Neoptera</taxon>
        <taxon>Endopterygota</taxon>
        <taxon>Hymenoptera</taxon>
        <taxon>Apocrita</taxon>
        <taxon>Ichneumonoidea</taxon>
        <taxon>Braconidae</taxon>
        <taxon>Microgastrinae</taxon>
        <taxon>Cotesia</taxon>
    </lineage>
</organism>
<evidence type="ECO:0000256" key="4">
    <source>
        <dbReference type="ARBA" id="ARBA00022801"/>
    </source>
</evidence>
<dbReference type="AlphaFoldDB" id="A0A8J2E651"/>
<evidence type="ECO:0000256" key="1">
    <source>
        <dbReference type="ARBA" id="ARBA00004613"/>
    </source>
</evidence>
<dbReference type="PROSITE" id="PS00134">
    <property type="entry name" value="TRYPSIN_HIS"/>
    <property type="match status" value="1"/>
</dbReference>
<dbReference type="SUPFAM" id="SSF50494">
    <property type="entry name" value="Trypsin-like serine proteases"/>
    <property type="match status" value="1"/>
</dbReference>
<dbReference type="Pfam" id="PF00089">
    <property type="entry name" value="Trypsin"/>
    <property type="match status" value="1"/>
</dbReference>
<feature type="signal peptide" evidence="8">
    <location>
        <begin position="1"/>
        <end position="18"/>
    </location>
</feature>
<keyword evidence="4 7" id="KW-0378">Hydrolase</keyword>
<dbReference type="PANTHER" id="PTHR24252">
    <property type="entry name" value="ACROSIN-RELATED"/>
    <property type="match status" value="1"/>
</dbReference>
<keyword evidence="5 7" id="KW-0720">Serine protease</keyword>
<comment type="caution">
    <text evidence="10">The sequence shown here is derived from an EMBL/GenBank/DDBJ whole genome shotgun (WGS) entry which is preliminary data.</text>
</comment>
<dbReference type="PROSITE" id="PS50240">
    <property type="entry name" value="TRYPSIN_DOM"/>
    <property type="match status" value="1"/>
</dbReference>
<dbReference type="InterPro" id="IPR009003">
    <property type="entry name" value="Peptidase_S1_PA"/>
</dbReference>
<dbReference type="GO" id="GO:0006508">
    <property type="term" value="P:proteolysis"/>
    <property type="evidence" value="ECO:0007669"/>
    <property type="project" value="UniProtKB-KW"/>
</dbReference>
<evidence type="ECO:0000256" key="5">
    <source>
        <dbReference type="ARBA" id="ARBA00022825"/>
    </source>
</evidence>
<dbReference type="EMBL" id="CAJNRD030001116">
    <property type="protein sequence ID" value="CAG5074944.1"/>
    <property type="molecule type" value="Genomic_DNA"/>
</dbReference>
<keyword evidence="2" id="KW-0964">Secreted</keyword>
<evidence type="ECO:0000256" key="8">
    <source>
        <dbReference type="SAM" id="SignalP"/>
    </source>
</evidence>
<proteinExistence type="predicted"/>
<dbReference type="GO" id="GO:0004252">
    <property type="term" value="F:serine-type endopeptidase activity"/>
    <property type="evidence" value="ECO:0007669"/>
    <property type="project" value="InterPro"/>
</dbReference>
<feature type="chain" id="PRO_5035155973" evidence="8">
    <location>
        <begin position="19"/>
        <end position="308"/>
    </location>
</feature>
<keyword evidence="11" id="KW-1185">Reference proteome</keyword>
<name>A0A8J2E651_COTCN</name>
<dbReference type="InterPro" id="IPR033116">
    <property type="entry name" value="TRYPSIN_SER"/>
</dbReference>
<dbReference type="InterPro" id="IPR001254">
    <property type="entry name" value="Trypsin_dom"/>
</dbReference>
<keyword evidence="8" id="KW-0732">Signal</keyword>
<comment type="subcellular location">
    <subcellularLocation>
        <location evidence="1">Secreted</location>
    </subcellularLocation>
</comment>
<evidence type="ECO:0000313" key="10">
    <source>
        <dbReference type="EMBL" id="CAG5074944.1"/>
    </source>
</evidence>
<evidence type="ECO:0000256" key="7">
    <source>
        <dbReference type="RuleBase" id="RU363034"/>
    </source>
</evidence>
<dbReference type="GO" id="GO:0005576">
    <property type="term" value="C:extracellular region"/>
    <property type="evidence" value="ECO:0007669"/>
    <property type="project" value="UniProtKB-SubCell"/>
</dbReference>
<evidence type="ECO:0000256" key="3">
    <source>
        <dbReference type="ARBA" id="ARBA00022670"/>
    </source>
</evidence>
<evidence type="ECO:0000313" key="11">
    <source>
        <dbReference type="Proteomes" id="UP000786811"/>
    </source>
</evidence>
<keyword evidence="3 7" id="KW-0645">Protease</keyword>
<sequence length="308" mass="34092">MKTLGLIWLIHFLPLSSSERISQQKCKEYAKLVYADEDVPVLRLDAGTNTVSKCGIIETPLIVGGTKAKPMEFPHMAVIGFGKDEISWQCGGTLISDNFVLTAAHCMDSRDKGPATKVQVGLINLKSPGPFMQERNVKERLTHPDYKVPLRYNDIALLKLEKSVELTAEVRPACLEVEEKLLDKMFIASGFGKTAYEAEAGSEDLMKVTLDRIQTEECREKFKGEVGSKAMPDGLRDTMICAGVMEGGKDTCQGDSGGPLQRVLREPYCTYSVLGITSFGKFCAFKNSPAIYTKVSSYLDWIEKTVWP</sequence>
<dbReference type="InterPro" id="IPR018114">
    <property type="entry name" value="TRYPSIN_HIS"/>
</dbReference>
<evidence type="ECO:0000259" key="9">
    <source>
        <dbReference type="PROSITE" id="PS50240"/>
    </source>
</evidence>
<reference evidence="10" key="1">
    <citation type="submission" date="2021-04" db="EMBL/GenBank/DDBJ databases">
        <authorList>
            <person name="Chebbi M.A.C M."/>
        </authorList>
    </citation>
    <scope>NUCLEOTIDE SEQUENCE</scope>
</reference>
<evidence type="ECO:0000256" key="2">
    <source>
        <dbReference type="ARBA" id="ARBA00022525"/>
    </source>
</evidence>
<dbReference type="OrthoDB" id="6339452at2759"/>
<dbReference type="FunFam" id="2.40.10.10:FF:000015">
    <property type="entry name" value="Atrial natriuretic peptide-converting enzyme"/>
    <property type="match status" value="1"/>
</dbReference>
<dbReference type="Gene3D" id="2.40.10.10">
    <property type="entry name" value="Trypsin-like serine proteases"/>
    <property type="match status" value="1"/>
</dbReference>
<dbReference type="InterPro" id="IPR043504">
    <property type="entry name" value="Peptidase_S1_PA_chymotrypsin"/>
</dbReference>
<evidence type="ECO:0000256" key="6">
    <source>
        <dbReference type="ARBA" id="ARBA00023157"/>
    </source>
</evidence>
<dbReference type="Proteomes" id="UP000786811">
    <property type="component" value="Unassembled WGS sequence"/>
</dbReference>
<dbReference type="CDD" id="cd00190">
    <property type="entry name" value="Tryp_SPc"/>
    <property type="match status" value="1"/>
</dbReference>